<reference evidence="2" key="2">
    <citation type="submission" date="2020-10" db="UniProtKB">
        <authorList>
            <consortium name="WormBaseParasite"/>
        </authorList>
    </citation>
    <scope>IDENTIFICATION</scope>
</reference>
<name>A0A7E4VRW3_PANRE</name>
<protein>
    <submittedName>
        <fullName evidence="2">Secreted protein</fullName>
    </submittedName>
</protein>
<dbReference type="Proteomes" id="UP000492821">
    <property type="component" value="Unassembled WGS sequence"/>
</dbReference>
<keyword evidence="1" id="KW-1185">Reference proteome</keyword>
<sequence length="83" mass="9062">MCLFFPFSSSTSFCFDDGVVDSTIDHPFLPSLLALSSRDDASLRPGNGEAEKDWSAHCVFVVQISNKQLVGAERDVGRCFDGD</sequence>
<dbReference type="WBParaSite" id="Pan_g2619.t1">
    <property type="protein sequence ID" value="Pan_g2619.t1"/>
    <property type="gene ID" value="Pan_g2619"/>
</dbReference>
<proteinExistence type="predicted"/>
<reference evidence="1" key="1">
    <citation type="journal article" date="2013" name="Genetics">
        <title>The draft genome and transcriptome of Panagrellus redivivus are shaped by the harsh demands of a free-living lifestyle.</title>
        <authorList>
            <person name="Srinivasan J."/>
            <person name="Dillman A.R."/>
            <person name="Macchietto M.G."/>
            <person name="Heikkinen L."/>
            <person name="Lakso M."/>
            <person name="Fracchia K.M."/>
            <person name="Antoshechkin I."/>
            <person name="Mortazavi A."/>
            <person name="Wong G."/>
            <person name="Sternberg P.W."/>
        </authorList>
    </citation>
    <scope>NUCLEOTIDE SEQUENCE [LARGE SCALE GENOMIC DNA]</scope>
    <source>
        <strain evidence="1">MT8872</strain>
    </source>
</reference>
<organism evidence="1 2">
    <name type="scientific">Panagrellus redivivus</name>
    <name type="common">Microworm</name>
    <dbReference type="NCBI Taxonomy" id="6233"/>
    <lineage>
        <taxon>Eukaryota</taxon>
        <taxon>Metazoa</taxon>
        <taxon>Ecdysozoa</taxon>
        <taxon>Nematoda</taxon>
        <taxon>Chromadorea</taxon>
        <taxon>Rhabditida</taxon>
        <taxon>Tylenchina</taxon>
        <taxon>Panagrolaimomorpha</taxon>
        <taxon>Panagrolaimoidea</taxon>
        <taxon>Panagrolaimidae</taxon>
        <taxon>Panagrellus</taxon>
    </lineage>
</organism>
<evidence type="ECO:0000313" key="1">
    <source>
        <dbReference type="Proteomes" id="UP000492821"/>
    </source>
</evidence>
<accession>A0A7E4VRW3</accession>
<evidence type="ECO:0000313" key="2">
    <source>
        <dbReference type="WBParaSite" id="Pan_g2619.t1"/>
    </source>
</evidence>
<dbReference type="AlphaFoldDB" id="A0A7E4VRW3"/>